<accession>A0AAN1PZW0</accession>
<feature type="compositionally biased region" description="Low complexity" evidence="2">
    <location>
        <begin position="866"/>
        <end position="900"/>
    </location>
</feature>
<dbReference type="RefSeq" id="WP_057717907.1">
    <property type="nucleotide sequence ID" value="NZ_BJZD01000045.1"/>
</dbReference>
<dbReference type="PANTHER" id="PTHR43358">
    <property type="entry name" value="ALPHA/BETA-HYDROLASE"/>
    <property type="match status" value="1"/>
</dbReference>
<dbReference type="EMBL" id="CP032751">
    <property type="protein sequence ID" value="AYJ35092.1"/>
    <property type="molecule type" value="Genomic_DNA"/>
</dbReference>
<feature type="compositionally biased region" description="Acidic residues" evidence="2">
    <location>
        <begin position="785"/>
        <end position="798"/>
    </location>
</feature>
<dbReference type="Proteomes" id="UP000281644">
    <property type="component" value="Chromosome"/>
</dbReference>
<feature type="compositionally biased region" description="Polar residues" evidence="2">
    <location>
        <begin position="76"/>
        <end position="105"/>
    </location>
</feature>
<sequence>MKRNSQQTTTVEHYKMFKDGKHWVYAGITIAGLGSTLMLTTNALAATTTPTSATTTSAANAPASVASQLSQAAGATVTDSSSQASTVASQDTLSTDSNAGTEPSQAGTTETSTTGATTETSTSDQAASTAADQASKAANSASDMGTSQATTTANSTAASTVNGTEQAASEATNDGTTAANPTESTTNSASDATTASTDDSTPKLATTASASTDSTAAATPTSAAATSAASDATSDSGHGLIYETNDTTGNQKSTVTITQSGPYSVTWKKVTTSDKTDTTTVTLDASDIVAVVNTIKDLANQAATPSGQEQLAAAKAKLSTILDALKELPTDIASTIVGNVLYPIVFTGTGSEALSNLRTEMNQHRYDISNTWTGLDPVAYAADRAAAEAYYPTTVTWWDNVAKETWTLPEYNDPTQYVRAYYIQNGDSTKTVIIGQGWTEHVDWIGYVSKIWYDMGYNVLMPSQRGQFLSDGDNLTFGYQDKYDWLNWVKMVDERNGADSQVVFYGQSLGADTVLEAASVPGLSKSVKAVVSDAGYANLPELGSSLYNKAIAAVSNALQSVGLPAITSLPFLSYDKIVAAMNARLIKEQGFSVDDLSATDAASKITIPLLLIHTQDDAFIPYTQSLELAAANHSADQEVWILPGTVGGHAAANNAILQYRQHLLAFLTPLLSVAEAEDEAVDVDQVTDDRNQEATDNGTSTDTTTQGNDDVTDDVTNGSLDNHDASDSQTTTATGELTTDDATSHNQTASDNATTDITDAFDDSATDTTTHAKTNETSTPHDVDLNDTDNAVDSDPDTAVDGTDVTTTTTRSSDNHQNGVIKGQASDSIMVSSNATTNTDWLVNHDDSGSAVTASLRQDYSDREASVTTPTTVSATTTDTDSADLVPVSSPATKATTATADLPQTDETTQSWIATLGASLLALATGIWAQIRRRFS</sequence>
<dbReference type="NCBIfam" id="TIGR03715">
    <property type="entry name" value="KxYKxGKxW"/>
    <property type="match status" value="1"/>
</dbReference>
<keyword evidence="3" id="KW-0472">Membrane</keyword>
<feature type="compositionally biased region" description="Low complexity" evidence="2">
    <location>
        <begin position="799"/>
        <end position="810"/>
    </location>
</feature>
<feature type="region of interest" description="Disordered" evidence="2">
    <location>
        <begin position="861"/>
        <end position="903"/>
    </location>
</feature>
<feature type="compositionally biased region" description="Low complexity" evidence="2">
    <location>
        <begin position="184"/>
        <end position="236"/>
    </location>
</feature>
<dbReference type="InterPro" id="IPR029058">
    <property type="entry name" value="AB_hydrolase_fold"/>
</dbReference>
<feature type="compositionally biased region" description="Polar residues" evidence="2">
    <location>
        <begin position="161"/>
        <end position="183"/>
    </location>
</feature>
<keyword evidence="3" id="KW-1133">Transmembrane helix</keyword>
<feature type="transmembrane region" description="Helical" evidence="3">
    <location>
        <begin position="23"/>
        <end position="45"/>
    </location>
</feature>
<dbReference type="SUPFAM" id="SSF53474">
    <property type="entry name" value="alpha/beta-Hydrolases"/>
    <property type="match status" value="1"/>
</dbReference>
<dbReference type="Gene3D" id="3.40.50.1820">
    <property type="entry name" value="alpha/beta hydrolase"/>
    <property type="match status" value="1"/>
</dbReference>
<gene>
    <name evidence="5" type="ORF">LPA65_04545</name>
</gene>
<dbReference type="KEGG" id="larg:LPA65_04545"/>
<dbReference type="PANTHER" id="PTHR43358:SF4">
    <property type="entry name" value="ALPHA_BETA HYDROLASE FOLD-1 DOMAIN-CONTAINING PROTEIN"/>
    <property type="match status" value="1"/>
</dbReference>
<feature type="region of interest" description="Disordered" evidence="2">
    <location>
        <begin position="76"/>
        <end position="255"/>
    </location>
</feature>
<feature type="compositionally biased region" description="Low complexity" evidence="2">
    <location>
        <begin position="730"/>
        <end position="741"/>
    </location>
</feature>
<dbReference type="Pfam" id="PF19258">
    <property type="entry name" value="KxYKxGKxW_sig"/>
    <property type="match status" value="1"/>
</dbReference>
<feature type="compositionally biased region" description="Low complexity" evidence="2">
    <location>
        <begin position="106"/>
        <end position="160"/>
    </location>
</feature>
<evidence type="ECO:0000256" key="1">
    <source>
        <dbReference type="ARBA" id="ARBA00022729"/>
    </source>
</evidence>
<feature type="compositionally biased region" description="Low complexity" evidence="2">
    <location>
        <begin position="695"/>
        <end position="709"/>
    </location>
</feature>
<feature type="compositionally biased region" description="Polar residues" evidence="2">
    <location>
        <begin position="244"/>
        <end position="255"/>
    </location>
</feature>
<protein>
    <submittedName>
        <fullName evidence="5">LPXTG cell wall anchor domain-containing protein</fullName>
    </submittedName>
</protein>
<evidence type="ECO:0000313" key="5">
    <source>
        <dbReference type="EMBL" id="AYJ35092.1"/>
    </source>
</evidence>
<dbReference type="Pfam" id="PF12146">
    <property type="entry name" value="Hydrolase_4"/>
    <property type="match status" value="1"/>
</dbReference>
<evidence type="ECO:0000313" key="6">
    <source>
        <dbReference type="Proteomes" id="UP000281644"/>
    </source>
</evidence>
<dbReference type="NCBIfam" id="TIGR01167">
    <property type="entry name" value="LPXTG_anchor"/>
    <property type="match status" value="1"/>
</dbReference>
<keyword evidence="1" id="KW-0732">Signal</keyword>
<evidence type="ECO:0000259" key="4">
    <source>
        <dbReference type="Pfam" id="PF12146"/>
    </source>
</evidence>
<proteinExistence type="predicted"/>
<dbReference type="InterPro" id="IPR052920">
    <property type="entry name" value="DNA-binding_regulatory"/>
</dbReference>
<reference evidence="5 6" key="1">
    <citation type="submission" date="2018-10" db="EMBL/GenBank/DDBJ databases">
        <title>Genome sequencing of Lactobacillus species.</title>
        <authorList>
            <person name="Baek C."/>
            <person name="Yi H."/>
        </authorList>
    </citation>
    <scope>NUCLEOTIDE SEQUENCE [LARGE SCALE GENOMIC DNA]</scope>
    <source>
        <strain evidence="5 6">DSM 16365</strain>
    </source>
</reference>
<feature type="region of interest" description="Disordered" evidence="2">
    <location>
        <begin position="684"/>
        <end position="827"/>
    </location>
</feature>
<dbReference type="InterPro" id="IPR022742">
    <property type="entry name" value="Hydrolase_4"/>
</dbReference>
<dbReference type="AlphaFoldDB" id="A0AAN1PZW0"/>
<keyword evidence="3" id="KW-0812">Transmembrane</keyword>
<evidence type="ECO:0000256" key="3">
    <source>
        <dbReference type="SAM" id="Phobius"/>
    </source>
</evidence>
<evidence type="ECO:0000256" key="2">
    <source>
        <dbReference type="SAM" id="MobiDB-lite"/>
    </source>
</evidence>
<name>A0AAN1PZW0_9LACO</name>
<feature type="domain" description="Serine aminopeptidase S33" evidence="4">
    <location>
        <begin position="429"/>
        <end position="644"/>
    </location>
</feature>
<organism evidence="5 6">
    <name type="scientific">Lactiplantibacillus argentoratensis</name>
    <dbReference type="NCBI Taxonomy" id="271881"/>
    <lineage>
        <taxon>Bacteria</taxon>
        <taxon>Bacillati</taxon>
        <taxon>Bacillota</taxon>
        <taxon>Bacilli</taxon>
        <taxon>Lactobacillales</taxon>
        <taxon>Lactobacillaceae</taxon>
        <taxon>Lactiplantibacillus</taxon>
    </lineage>
</organism>
<dbReference type="InterPro" id="IPR022263">
    <property type="entry name" value="KxYKxGKxW"/>
</dbReference>